<comment type="caution">
    <text evidence="2">The sequence shown here is derived from an EMBL/GenBank/DDBJ whole genome shotgun (WGS) entry which is preliminary data.</text>
</comment>
<proteinExistence type="predicted"/>
<feature type="domain" description="Membrane iron-sulfur containing protein FtrD-like" evidence="1">
    <location>
        <begin position="67"/>
        <end position="160"/>
    </location>
</feature>
<keyword evidence="3" id="KW-1185">Reference proteome</keyword>
<dbReference type="InterPro" id="IPR036922">
    <property type="entry name" value="Rieske_2Fe-2S_sf"/>
</dbReference>
<dbReference type="Gene3D" id="2.102.10.10">
    <property type="entry name" value="Rieske [2Fe-2S] iron-sulphur domain"/>
    <property type="match status" value="1"/>
</dbReference>
<dbReference type="Proteomes" id="UP001056766">
    <property type="component" value="Unassembled WGS sequence"/>
</dbReference>
<protein>
    <submittedName>
        <fullName evidence="2">DUF2318 domain-containing protein</fullName>
    </submittedName>
</protein>
<gene>
    <name evidence="2" type="ORF">KDK67_07355</name>
</gene>
<reference evidence="2" key="2">
    <citation type="submission" date="2021-04" db="EMBL/GenBank/DDBJ databases">
        <authorList>
            <person name="Dong X."/>
        </authorList>
    </citation>
    <scope>NUCLEOTIDE SEQUENCE</scope>
    <source>
        <strain evidence="2">LLY</strain>
    </source>
</reference>
<evidence type="ECO:0000259" key="1">
    <source>
        <dbReference type="Pfam" id="PF10080"/>
    </source>
</evidence>
<name>A0A9E4ZFP5_9EURY</name>
<dbReference type="InterPro" id="IPR018758">
    <property type="entry name" value="FtrD-like"/>
</dbReference>
<organism evidence="2 3">
    <name type="scientific">Methanococcoides seepicolus</name>
    <dbReference type="NCBI Taxonomy" id="2828780"/>
    <lineage>
        <taxon>Archaea</taxon>
        <taxon>Methanobacteriati</taxon>
        <taxon>Methanobacteriota</taxon>
        <taxon>Stenosarchaea group</taxon>
        <taxon>Methanomicrobia</taxon>
        <taxon>Methanosarcinales</taxon>
        <taxon>Methanosarcinaceae</taxon>
        <taxon>Methanococcoides</taxon>
    </lineage>
</organism>
<evidence type="ECO:0000313" key="3">
    <source>
        <dbReference type="Proteomes" id="UP001056766"/>
    </source>
</evidence>
<dbReference type="RefSeq" id="WP_250868165.1">
    <property type="nucleotide sequence ID" value="NZ_JAGSOI010000025.1"/>
</dbReference>
<sequence>MNSKLIGTILLIMIAVAFVPGCLENDTQAEAAVEPVAESVVKPIAATWIDPEVSGNIVTIPVQAIEENVNTHFKVNTDTGEIAVMAYKLGDDIIVRSNVCPPCGSIGFSLDNGVLVCDSCRTRFDASTGEGIQGSCVAYPKENIPYTISDGNVVMGLDAIVAAHLETVQRG</sequence>
<reference evidence="2" key="1">
    <citation type="journal article" date="2021" name="mSystems">
        <title>Bacteria and Archaea Synergistically Convert Glycine Betaine to Biogenic Methane in the Formosa Cold Seep of the South China Sea.</title>
        <authorList>
            <person name="Li L."/>
            <person name="Zhang W."/>
            <person name="Zhang S."/>
            <person name="Song L."/>
            <person name="Sun Q."/>
            <person name="Zhang H."/>
            <person name="Xiang H."/>
            <person name="Dong X."/>
        </authorList>
    </citation>
    <scope>NUCLEOTIDE SEQUENCE</scope>
    <source>
        <strain evidence="2">LLY</strain>
    </source>
</reference>
<dbReference type="GO" id="GO:0051537">
    <property type="term" value="F:2 iron, 2 sulfur cluster binding"/>
    <property type="evidence" value="ECO:0007669"/>
    <property type="project" value="InterPro"/>
</dbReference>
<dbReference type="SUPFAM" id="SSF50022">
    <property type="entry name" value="ISP domain"/>
    <property type="match status" value="1"/>
</dbReference>
<evidence type="ECO:0000313" key="2">
    <source>
        <dbReference type="EMBL" id="MCM1986812.1"/>
    </source>
</evidence>
<dbReference type="Pfam" id="PF10080">
    <property type="entry name" value="FtrD-like"/>
    <property type="match status" value="1"/>
</dbReference>
<accession>A0A9E4ZFP5</accession>
<dbReference type="AlphaFoldDB" id="A0A9E4ZFP5"/>
<dbReference type="EMBL" id="JAGSOI010000025">
    <property type="protein sequence ID" value="MCM1986812.1"/>
    <property type="molecule type" value="Genomic_DNA"/>
</dbReference>